<dbReference type="GO" id="GO:0008236">
    <property type="term" value="F:serine-type peptidase activity"/>
    <property type="evidence" value="ECO:0007669"/>
    <property type="project" value="UniProtKB-KW"/>
</dbReference>
<comment type="subcellular location">
    <subcellularLocation>
        <location evidence="1">Secreted</location>
    </subcellularLocation>
</comment>
<evidence type="ECO:0000256" key="1">
    <source>
        <dbReference type="ARBA" id="ARBA00004613"/>
    </source>
</evidence>
<comment type="similarity">
    <text evidence="2 8">Belongs to the peptidase S1B family.</text>
</comment>
<feature type="active site" description="Charge relay system" evidence="7">
    <location>
        <position position="283"/>
    </location>
</feature>
<reference evidence="9 10" key="1">
    <citation type="submission" date="2016-11" db="EMBL/GenBank/DDBJ databases">
        <authorList>
            <person name="Jaros S."/>
            <person name="Januszkiewicz K."/>
            <person name="Wedrychowicz H."/>
        </authorList>
    </citation>
    <scope>NUCLEOTIDE SEQUENCE [LARGE SCALE GENOMIC DNA]</scope>
    <source>
        <strain evidence="9 10">DSM 29589</strain>
    </source>
</reference>
<gene>
    <name evidence="9" type="ORF">SAMN05444398_11169</name>
</gene>
<keyword evidence="5 8" id="KW-0378">Hydrolase</keyword>
<feature type="active site" description="Charge relay system" evidence="7">
    <location>
        <position position="137"/>
    </location>
</feature>
<keyword evidence="6 8" id="KW-0720">Serine protease</keyword>
<dbReference type="Pfam" id="PF13365">
    <property type="entry name" value="Trypsin_2"/>
    <property type="match status" value="1"/>
</dbReference>
<keyword evidence="4" id="KW-0732">Signal</keyword>
<keyword evidence="3 8" id="KW-0645">Protease</keyword>
<dbReference type="InterPro" id="IPR008256">
    <property type="entry name" value="Peptidase_S1B"/>
</dbReference>
<evidence type="ECO:0000256" key="3">
    <source>
        <dbReference type="ARBA" id="ARBA00022670"/>
    </source>
</evidence>
<protein>
    <recommendedName>
        <fullName evidence="8">Serine protease</fullName>
        <ecNumber evidence="8">3.4.21.-</ecNumber>
    </recommendedName>
</protein>
<dbReference type="PANTHER" id="PTHR43019">
    <property type="entry name" value="SERINE ENDOPROTEASE DEGS"/>
    <property type="match status" value="1"/>
</dbReference>
<evidence type="ECO:0000256" key="4">
    <source>
        <dbReference type="ARBA" id="ARBA00022729"/>
    </source>
</evidence>
<dbReference type="SUPFAM" id="SSF50494">
    <property type="entry name" value="Trypsin-like serine proteases"/>
    <property type="match status" value="1"/>
</dbReference>
<dbReference type="PANTHER" id="PTHR43019:SF23">
    <property type="entry name" value="PROTEASE DO-LIKE 5, CHLOROPLASTIC"/>
    <property type="match status" value="1"/>
</dbReference>
<evidence type="ECO:0000256" key="6">
    <source>
        <dbReference type="ARBA" id="ARBA00022825"/>
    </source>
</evidence>
<dbReference type="GO" id="GO:0006508">
    <property type="term" value="P:proteolysis"/>
    <property type="evidence" value="ECO:0007669"/>
    <property type="project" value="UniProtKB-KW"/>
</dbReference>
<name>A0A1M7GSY5_9RHOB</name>
<organism evidence="9 10">
    <name type="scientific">Roseovarius pacificus</name>
    <dbReference type="NCBI Taxonomy" id="337701"/>
    <lineage>
        <taxon>Bacteria</taxon>
        <taxon>Pseudomonadati</taxon>
        <taxon>Pseudomonadota</taxon>
        <taxon>Alphaproteobacteria</taxon>
        <taxon>Rhodobacterales</taxon>
        <taxon>Roseobacteraceae</taxon>
        <taxon>Roseovarius</taxon>
    </lineage>
</organism>
<dbReference type="InterPro" id="IPR009003">
    <property type="entry name" value="Peptidase_S1_PA"/>
</dbReference>
<dbReference type="PRINTS" id="PR00839">
    <property type="entry name" value="V8PROTEASE"/>
</dbReference>
<evidence type="ECO:0000256" key="5">
    <source>
        <dbReference type="ARBA" id="ARBA00022801"/>
    </source>
</evidence>
<evidence type="ECO:0000313" key="9">
    <source>
        <dbReference type="EMBL" id="SHM19258.1"/>
    </source>
</evidence>
<evidence type="ECO:0000256" key="7">
    <source>
        <dbReference type="PIRSR" id="PIRSR608256-1"/>
    </source>
</evidence>
<evidence type="ECO:0000256" key="2">
    <source>
        <dbReference type="ARBA" id="ARBA00008764"/>
    </source>
</evidence>
<feature type="active site" description="Charge relay system" evidence="7">
    <location>
        <position position="191"/>
    </location>
</feature>
<accession>A0A1M7GSY5</accession>
<dbReference type="EC" id="3.4.21.-" evidence="8"/>
<proteinExistence type="inferred from homology"/>
<dbReference type="AlphaFoldDB" id="A0A1M7GSY5"/>
<dbReference type="OrthoDB" id="500593at2"/>
<dbReference type="RefSeq" id="WP_159437852.1">
    <property type="nucleotide sequence ID" value="NZ_BMLR01000012.1"/>
</dbReference>
<dbReference type="Proteomes" id="UP000183974">
    <property type="component" value="Unassembled WGS sequence"/>
</dbReference>
<sequence length="347" mass="38532">MSDRRLNFEERILRRLPRSPANEIISRRRLRDSRLDIARINRLMDRVRAGETLDETETITLFSIISPELRPAIPVLNDLPEPTDHPLWLDLNESATQDILGKVCKATGRIEYSSGAEFKPYGSGFLVADDLILTNRHVADVFSMSVRGIGHFLKFGYDVRINFCREIDRWDTDPTCTKTITEVLMLHPWFDLALLRIQEKPDGAEPLSLAVADADTIQDTRVAVVGYPSRNLDENVDIQRQVIREFDSKHVSPGFVDEVAVKSFDGKTGRAIGHDSSTLTGNSGSPVVDLQTGNVVGLHFRGNADGLNWAVPASDIASDTRIIDAGISFDGIAVAQQGPWDTAWAVV</sequence>
<dbReference type="GO" id="GO:0005576">
    <property type="term" value="C:extracellular region"/>
    <property type="evidence" value="ECO:0007669"/>
    <property type="project" value="UniProtKB-SubCell"/>
</dbReference>
<dbReference type="EMBL" id="FRBR01000011">
    <property type="protein sequence ID" value="SHM19258.1"/>
    <property type="molecule type" value="Genomic_DNA"/>
</dbReference>
<dbReference type="STRING" id="337701.SAMN05444398_11169"/>
<evidence type="ECO:0000256" key="8">
    <source>
        <dbReference type="RuleBase" id="RU004296"/>
    </source>
</evidence>
<evidence type="ECO:0000313" key="10">
    <source>
        <dbReference type="Proteomes" id="UP000183974"/>
    </source>
</evidence>
<dbReference type="InterPro" id="IPR043504">
    <property type="entry name" value="Peptidase_S1_PA_chymotrypsin"/>
</dbReference>
<dbReference type="Gene3D" id="2.40.10.10">
    <property type="entry name" value="Trypsin-like serine proteases"/>
    <property type="match status" value="2"/>
</dbReference>
<keyword evidence="10" id="KW-1185">Reference proteome</keyword>